<dbReference type="InterPro" id="IPR029069">
    <property type="entry name" value="HotDog_dom_sf"/>
</dbReference>
<dbReference type="SUPFAM" id="SSF54637">
    <property type="entry name" value="Thioesterase/thiol ester dehydrase-isomerase"/>
    <property type="match status" value="1"/>
</dbReference>
<reference evidence="2 3" key="1">
    <citation type="journal article" date="2016" name="Genome Announc.">
        <title>Complete Genome Sequences of Aerococcus christensenii CCUG 28831T, Aerococcus sanguinicola CCUG 43001T, Aerococcus urinae CCUG 36881T, Aerococcus urinaeequi CCUG 28094T, Aerococcus urinaehominis CCUG 42038 BT, and Aerococcus viridans CCUG 4311T.</title>
        <authorList>
            <person name="Carkaci D."/>
            <person name="Dargis R."/>
            <person name="Nielsen X.C."/>
            <person name="Skovgaard O."/>
            <person name="Fuursted K."/>
            <person name="Christensen J.J."/>
        </authorList>
    </citation>
    <scope>NUCLEOTIDE SEQUENCE [LARGE SCALE GENOMIC DNA]</scope>
    <source>
        <strain evidence="2 3">CCUG42038B</strain>
    </source>
</reference>
<feature type="domain" description="Fluoroacetyl-CoA-specific thioesterase-like" evidence="1">
    <location>
        <begin position="11"/>
        <end position="110"/>
    </location>
</feature>
<evidence type="ECO:0000313" key="2">
    <source>
        <dbReference type="EMBL" id="AMB99190.1"/>
    </source>
</evidence>
<dbReference type="PANTHER" id="PTHR36934:SF1">
    <property type="entry name" value="THIOESTERASE DOMAIN-CONTAINING PROTEIN"/>
    <property type="match status" value="1"/>
</dbReference>
<dbReference type="PANTHER" id="PTHR36934">
    <property type="entry name" value="BLR0278 PROTEIN"/>
    <property type="match status" value="1"/>
</dbReference>
<protein>
    <recommendedName>
        <fullName evidence="1">Fluoroacetyl-CoA-specific thioesterase-like domain-containing protein</fullName>
    </recommendedName>
</protein>
<sequence>MSLTIEYKASSQDTAQAMGSGSLDVLASPALVAMMENCATQVINGRLAEGETTVGVAFSLQHLRASLIDEPVSVTAELLSSDDKSFQFCITAYVQDQLIAKADHTRAKVNINRFLSRLK</sequence>
<dbReference type="Proteomes" id="UP000062260">
    <property type="component" value="Chromosome"/>
</dbReference>
<evidence type="ECO:0000259" key="1">
    <source>
        <dbReference type="Pfam" id="PF22636"/>
    </source>
</evidence>
<keyword evidence="3" id="KW-1185">Reference proteome</keyword>
<accession>A0A109RHV1</accession>
<gene>
    <name evidence="2" type="ORF">AWM75_03855</name>
</gene>
<dbReference type="InterPro" id="IPR025540">
    <property type="entry name" value="FlK"/>
</dbReference>
<reference evidence="3" key="2">
    <citation type="submission" date="2016-01" db="EMBL/GenBank/DDBJ databases">
        <title>Six Aerococcus type strain genome sequencing and assembly using PacBio and Illumina Hiseq.</title>
        <authorList>
            <person name="Carkaci D."/>
            <person name="Dargis R."/>
            <person name="Nielsen X.C."/>
            <person name="Skovgaard O."/>
            <person name="Fuursted K."/>
            <person name="Christensen J.J."/>
        </authorList>
    </citation>
    <scope>NUCLEOTIDE SEQUENCE [LARGE SCALE GENOMIC DNA]</scope>
    <source>
        <strain evidence="3">CCUG42038B</strain>
    </source>
</reference>
<dbReference type="KEGG" id="auh:AWM75_03855"/>
<dbReference type="Gene3D" id="3.10.129.10">
    <property type="entry name" value="Hotdog Thioesterase"/>
    <property type="match status" value="1"/>
</dbReference>
<dbReference type="InterPro" id="IPR054485">
    <property type="entry name" value="FlK-like_dom"/>
</dbReference>
<dbReference type="EMBL" id="CP014163">
    <property type="protein sequence ID" value="AMB99190.1"/>
    <property type="molecule type" value="Genomic_DNA"/>
</dbReference>
<dbReference type="RefSeq" id="WP_067978446.1">
    <property type="nucleotide sequence ID" value="NZ_CP014163.1"/>
</dbReference>
<proteinExistence type="predicted"/>
<dbReference type="Pfam" id="PF22636">
    <property type="entry name" value="FlK"/>
    <property type="match status" value="1"/>
</dbReference>
<evidence type="ECO:0000313" key="3">
    <source>
        <dbReference type="Proteomes" id="UP000062260"/>
    </source>
</evidence>
<dbReference type="OrthoDB" id="6902891at2"/>
<name>A0A109RHV1_9LACT</name>
<dbReference type="AlphaFoldDB" id="A0A109RHV1"/>
<organism evidence="2 3">
    <name type="scientific">Aerococcus urinaehominis</name>
    <dbReference type="NCBI Taxonomy" id="128944"/>
    <lineage>
        <taxon>Bacteria</taxon>
        <taxon>Bacillati</taxon>
        <taxon>Bacillota</taxon>
        <taxon>Bacilli</taxon>
        <taxon>Lactobacillales</taxon>
        <taxon>Aerococcaceae</taxon>
        <taxon>Aerococcus</taxon>
    </lineage>
</organism>